<evidence type="ECO:0000256" key="1">
    <source>
        <dbReference type="SAM" id="Phobius"/>
    </source>
</evidence>
<feature type="transmembrane region" description="Helical" evidence="1">
    <location>
        <begin position="204"/>
        <end position="225"/>
    </location>
</feature>
<feature type="transmembrane region" description="Helical" evidence="1">
    <location>
        <begin position="167"/>
        <end position="184"/>
    </location>
</feature>
<feature type="transmembrane region" description="Helical" evidence="1">
    <location>
        <begin position="83"/>
        <end position="102"/>
    </location>
</feature>
<evidence type="ECO:0008006" key="4">
    <source>
        <dbReference type="Google" id="ProtNLM"/>
    </source>
</evidence>
<dbReference type="EMBL" id="MGDI01000004">
    <property type="protein sequence ID" value="OGL55123.1"/>
    <property type="molecule type" value="Genomic_DNA"/>
</dbReference>
<name>A0A1F7SMX0_9BACT</name>
<keyword evidence="1" id="KW-0812">Transmembrane</keyword>
<comment type="caution">
    <text evidence="2">The sequence shown here is derived from an EMBL/GenBank/DDBJ whole genome shotgun (WGS) entry which is preliminary data.</text>
</comment>
<feature type="transmembrane region" description="Helical" evidence="1">
    <location>
        <begin position="332"/>
        <end position="352"/>
    </location>
</feature>
<reference evidence="2 3" key="1">
    <citation type="journal article" date="2016" name="Nat. Commun.">
        <title>Thousands of microbial genomes shed light on interconnected biogeochemical processes in an aquifer system.</title>
        <authorList>
            <person name="Anantharaman K."/>
            <person name="Brown C.T."/>
            <person name="Hug L.A."/>
            <person name="Sharon I."/>
            <person name="Castelle C.J."/>
            <person name="Probst A.J."/>
            <person name="Thomas B.C."/>
            <person name="Singh A."/>
            <person name="Wilkins M.J."/>
            <person name="Karaoz U."/>
            <person name="Brodie E.L."/>
            <person name="Williams K.H."/>
            <person name="Hubbard S.S."/>
            <person name="Banfield J.F."/>
        </authorList>
    </citation>
    <scope>NUCLEOTIDE SEQUENCE [LARGE SCALE GENOMIC DNA]</scope>
</reference>
<feature type="transmembrane region" description="Helical" evidence="1">
    <location>
        <begin position="303"/>
        <end position="320"/>
    </location>
</feature>
<feature type="transmembrane region" description="Helical" evidence="1">
    <location>
        <begin position="135"/>
        <end position="155"/>
    </location>
</feature>
<accession>A0A1F7SMX0</accession>
<evidence type="ECO:0000313" key="2">
    <source>
        <dbReference type="EMBL" id="OGL55123.1"/>
    </source>
</evidence>
<keyword evidence="1" id="KW-0472">Membrane</keyword>
<dbReference type="AlphaFoldDB" id="A0A1F7SMX0"/>
<sequence length="882" mass="101647">MYMHILTFISKNGKRIFSAFVLIIIFLFLLSYFDLHYILSNTTPTGGDTPAHNYLAKHLKETFFTRGTVISWAKGWWCGFPMYQYYFFFPYLLMSILSFIIPMNIAFKIVSILGVVFLPLGVYFSFKWMNFDKTISLISSIAMIPFLFVNTHTMWGVNIYSTLAGEISNSVSFIFFVLFLGSFYNDMERIRFRLRTVALFTLLFYSHFFTSVIAGLASFFLLFIFGKNNFKQRFIVYMKLNVLTFLLIAWWFIPILAKNSYSLEYGGDWDVTLWKTFPSYTIALIPFVLFAAIYGILKKRKNLIFTFLLLPLSIIAFYTGGKINASFPNIRFWPFIFYALMIMASVGFGYMIERLRAKEILVTALFILVIMLTANSPNDVRAWVKWNNEGLEKKSDYATFRDLVLPLDNTPGRLANDLHGYNNHFGSTRVFETVPYLINKDILEGGIVNSASGSMFSYYIQCATSQSCAGFPTVVNPTTFNMEKGTKYLKLANVKHFIAYWDKTRKALLNNPEWKLLKSVGQYQLFELKSNDGSYVYIPENKPLTVRTKHWKESNMEWIYTINALDTPFILLYNSQKVSTSESPAIFSEDEYLGFLSNLSNENDEIPLWLTLGPFYFTSGIPDEKAIEIDPVDISSLNPESGHEQFGRIWKPILRYGPIFLDGLYKPSFNFINYNCTTIYSEIEQKALLHYSNDDQARIYLNGELIVATPFTGIYNYKTKKILLRKGNNSLIYKVEQTGGGVFFHTKLTDLNGKPLSSVRYSIASTIPNVTTEKTISLSAAIKELEISDQRIRFRTKALHQPHIIKFSYFPNWKVRGAKQIFHVTPNFMLVYPEQEEVTLYYGTLFSDIAGQTLTFIGGIIFAGAVFSQMMKRKKHYENQNT</sequence>
<gene>
    <name evidence="2" type="ORF">A3G31_02685</name>
</gene>
<proteinExistence type="predicted"/>
<feature type="transmembrane region" description="Helical" evidence="1">
    <location>
        <begin position="277"/>
        <end position="296"/>
    </location>
</feature>
<feature type="transmembrane region" description="Helical" evidence="1">
    <location>
        <begin position="109"/>
        <end position="129"/>
    </location>
</feature>
<feature type="transmembrane region" description="Helical" evidence="1">
    <location>
        <begin position="237"/>
        <end position="257"/>
    </location>
</feature>
<feature type="transmembrane region" description="Helical" evidence="1">
    <location>
        <begin position="849"/>
        <end position="867"/>
    </location>
</feature>
<organism evidence="2 3">
    <name type="scientific">Candidatus Schekmanbacteria bacterium RIFCSPLOWO2_12_FULL_38_15</name>
    <dbReference type="NCBI Taxonomy" id="1817883"/>
    <lineage>
        <taxon>Bacteria</taxon>
        <taxon>Candidatus Schekmaniibacteriota</taxon>
    </lineage>
</organism>
<keyword evidence="1" id="KW-1133">Transmembrane helix</keyword>
<evidence type="ECO:0000313" key="3">
    <source>
        <dbReference type="Proteomes" id="UP000178082"/>
    </source>
</evidence>
<feature type="transmembrane region" description="Helical" evidence="1">
    <location>
        <begin position="16"/>
        <end position="33"/>
    </location>
</feature>
<protein>
    <recommendedName>
        <fullName evidence="4">Membrane protein 6-pyruvoyl-tetrahydropterin synthase-related domain-containing protein</fullName>
    </recommendedName>
</protein>
<dbReference type="STRING" id="1817883.A3G31_02685"/>
<dbReference type="Proteomes" id="UP000178082">
    <property type="component" value="Unassembled WGS sequence"/>
</dbReference>
<feature type="transmembrane region" description="Helical" evidence="1">
    <location>
        <begin position="359"/>
        <end position="377"/>
    </location>
</feature>